<organism evidence="4 5">
    <name type="scientific">Seinonella peptonophila</name>
    <dbReference type="NCBI Taxonomy" id="112248"/>
    <lineage>
        <taxon>Bacteria</taxon>
        <taxon>Bacillati</taxon>
        <taxon>Bacillota</taxon>
        <taxon>Bacilli</taxon>
        <taxon>Bacillales</taxon>
        <taxon>Thermoactinomycetaceae</taxon>
        <taxon>Seinonella</taxon>
    </lineage>
</organism>
<evidence type="ECO:0000313" key="4">
    <source>
        <dbReference type="EMBL" id="SHE50355.1"/>
    </source>
</evidence>
<dbReference type="Gene3D" id="1.10.357.10">
    <property type="entry name" value="Tetracycline Repressor, domain 2"/>
    <property type="match status" value="1"/>
</dbReference>
<dbReference type="InterPro" id="IPR009057">
    <property type="entry name" value="Homeodomain-like_sf"/>
</dbReference>
<dbReference type="SUPFAM" id="SSF46689">
    <property type="entry name" value="Homeodomain-like"/>
    <property type="match status" value="1"/>
</dbReference>
<reference evidence="4 5" key="1">
    <citation type="submission" date="2016-11" db="EMBL/GenBank/DDBJ databases">
        <authorList>
            <person name="Jaros S."/>
            <person name="Januszkiewicz K."/>
            <person name="Wedrychowicz H."/>
        </authorList>
    </citation>
    <scope>NUCLEOTIDE SEQUENCE [LARGE SCALE GENOMIC DNA]</scope>
    <source>
        <strain evidence="4 5">DSM 44666</strain>
    </source>
</reference>
<dbReference type="PROSITE" id="PS01081">
    <property type="entry name" value="HTH_TETR_1"/>
    <property type="match status" value="1"/>
</dbReference>
<dbReference type="GO" id="GO:0003677">
    <property type="term" value="F:DNA binding"/>
    <property type="evidence" value="ECO:0007669"/>
    <property type="project" value="UniProtKB-UniRule"/>
</dbReference>
<gene>
    <name evidence="4" type="ORF">SAMN05444392_101749</name>
</gene>
<sequence>MIMKKNFHIDSKRQDIIQAATFLFATKGIDGTSMKSIGKAANVSDAAIYKHFASKKELLQLIYKKYNDYFTQMIDEIAQRKQPFRKSFQELIQLFFEAYVADQYGLMLLYQNHDYCTEIAINLRLPLTALSEFIQGGVDAGELPEQNPEVTATMIIGALTRLAIFSEIRALSASLDSLFPDIHKRLLNLVGLL</sequence>
<protein>
    <submittedName>
        <fullName evidence="4">Transcriptional regulator, TetR family</fullName>
    </submittedName>
</protein>
<feature type="DNA-binding region" description="H-T-H motif" evidence="2">
    <location>
        <begin position="33"/>
        <end position="52"/>
    </location>
</feature>
<dbReference type="PANTHER" id="PTHR43479:SF11">
    <property type="entry name" value="ACREF_ENVCD OPERON REPRESSOR-RELATED"/>
    <property type="match status" value="1"/>
</dbReference>
<dbReference type="PANTHER" id="PTHR43479">
    <property type="entry name" value="ACREF/ENVCD OPERON REPRESSOR-RELATED"/>
    <property type="match status" value="1"/>
</dbReference>
<dbReference type="STRING" id="112248.SAMN05444392_101749"/>
<feature type="domain" description="HTH tetR-type" evidence="3">
    <location>
        <begin position="10"/>
        <end position="70"/>
    </location>
</feature>
<evidence type="ECO:0000259" key="3">
    <source>
        <dbReference type="PROSITE" id="PS50977"/>
    </source>
</evidence>
<dbReference type="InterPro" id="IPR023772">
    <property type="entry name" value="DNA-bd_HTH_TetR-type_CS"/>
</dbReference>
<evidence type="ECO:0000256" key="1">
    <source>
        <dbReference type="ARBA" id="ARBA00023125"/>
    </source>
</evidence>
<dbReference type="PROSITE" id="PS50977">
    <property type="entry name" value="HTH_TETR_2"/>
    <property type="match status" value="1"/>
</dbReference>
<dbReference type="PRINTS" id="PR00455">
    <property type="entry name" value="HTHTETR"/>
</dbReference>
<evidence type="ECO:0000313" key="5">
    <source>
        <dbReference type="Proteomes" id="UP000184476"/>
    </source>
</evidence>
<dbReference type="Pfam" id="PF00440">
    <property type="entry name" value="TetR_N"/>
    <property type="match status" value="1"/>
</dbReference>
<keyword evidence="5" id="KW-1185">Reference proteome</keyword>
<name>A0A1M4U132_9BACL</name>
<evidence type="ECO:0000256" key="2">
    <source>
        <dbReference type="PROSITE-ProRule" id="PRU00335"/>
    </source>
</evidence>
<dbReference type="Proteomes" id="UP000184476">
    <property type="component" value="Unassembled WGS sequence"/>
</dbReference>
<dbReference type="OrthoDB" id="509229at2"/>
<dbReference type="InterPro" id="IPR050624">
    <property type="entry name" value="HTH-type_Tx_Regulator"/>
</dbReference>
<keyword evidence="1 2" id="KW-0238">DNA-binding</keyword>
<dbReference type="EMBL" id="FQVL01000001">
    <property type="protein sequence ID" value="SHE50355.1"/>
    <property type="molecule type" value="Genomic_DNA"/>
</dbReference>
<dbReference type="AlphaFoldDB" id="A0A1M4U132"/>
<dbReference type="InterPro" id="IPR036271">
    <property type="entry name" value="Tet_transcr_reg_TetR-rel_C_sf"/>
</dbReference>
<proteinExistence type="predicted"/>
<dbReference type="InterPro" id="IPR001647">
    <property type="entry name" value="HTH_TetR"/>
</dbReference>
<accession>A0A1M4U132</accession>
<dbReference type="SUPFAM" id="SSF48498">
    <property type="entry name" value="Tetracyclin repressor-like, C-terminal domain"/>
    <property type="match status" value="1"/>
</dbReference>